<feature type="region of interest" description="Disordered" evidence="1">
    <location>
        <begin position="582"/>
        <end position="629"/>
    </location>
</feature>
<feature type="transmembrane region" description="Helical" evidence="2">
    <location>
        <begin position="847"/>
        <end position="868"/>
    </location>
</feature>
<keyword evidence="3" id="KW-0732">Signal</keyword>
<keyword evidence="5" id="KW-1185">Reference proteome</keyword>
<feature type="region of interest" description="Disordered" evidence="1">
    <location>
        <begin position="351"/>
        <end position="560"/>
    </location>
</feature>
<feature type="compositionally biased region" description="Basic and acidic residues" evidence="1">
    <location>
        <begin position="1058"/>
        <end position="1075"/>
    </location>
</feature>
<feature type="compositionally biased region" description="Polar residues" evidence="1">
    <location>
        <begin position="941"/>
        <end position="969"/>
    </location>
</feature>
<feature type="compositionally biased region" description="Low complexity" evidence="1">
    <location>
        <begin position="414"/>
        <end position="428"/>
    </location>
</feature>
<feature type="chain" id="PRO_5005189951" evidence="3">
    <location>
        <begin position="21"/>
        <end position="1119"/>
    </location>
</feature>
<feature type="region of interest" description="Disordered" evidence="1">
    <location>
        <begin position="916"/>
        <end position="977"/>
    </location>
</feature>
<name>A0A0G4GB52_VITBC</name>
<feature type="region of interest" description="Disordered" evidence="1">
    <location>
        <begin position="322"/>
        <end position="341"/>
    </location>
</feature>
<feature type="region of interest" description="Disordered" evidence="1">
    <location>
        <begin position="1031"/>
        <end position="1093"/>
    </location>
</feature>
<dbReference type="AlphaFoldDB" id="A0A0G4GB52"/>
<organism evidence="4 5">
    <name type="scientific">Vitrella brassicaformis (strain CCMP3155)</name>
    <dbReference type="NCBI Taxonomy" id="1169540"/>
    <lineage>
        <taxon>Eukaryota</taxon>
        <taxon>Sar</taxon>
        <taxon>Alveolata</taxon>
        <taxon>Colpodellida</taxon>
        <taxon>Vitrellaceae</taxon>
        <taxon>Vitrella</taxon>
    </lineage>
</organism>
<feature type="compositionally biased region" description="Basic and acidic residues" evidence="1">
    <location>
        <begin position="927"/>
        <end position="938"/>
    </location>
</feature>
<dbReference type="EMBL" id="CDMY01000613">
    <property type="protein sequence ID" value="CEM26376.1"/>
    <property type="molecule type" value="Genomic_DNA"/>
</dbReference>
<gene>
    <name evidence="4" type="ORF">Vbra_17381</name>
</gene>
<keyword evidence="2" id="KW-0812">Transmembrane</keyword>
<sequence>MMLVWTLLLSWLLIIESAPADEPADTQASELAAAIGQGVTSAVDAIAGFALREKSTSAAKPAKRRGRLANEGDHRPARNMTRLMGGMAKLLEEVTGSSSPAQQQQQQLLQQEKEQQQQQLPTVPQSPQSPQSAPADAALLTNPNNSGDMASQVTPPAVPPRRKQESGAKRDRDNSYSARERERHHNKQEEEPYSMTSAGAATAAARSEGEKGPSLEEQLAAVLNRDGGDGSTTKEDNKTAGGGRDDQRRKKQEEDQDSPSPLALSVDQDRPGYEDRAAAWFAGSENEKASSSVGKGKRGDVDRKELFNRFMEVVGQVTNEVSEASGGGAGGGGPQSGGEWLGLVVDSTLDSVAGQLQRPENEGDNDMSFSAPVPPDFDGTAGSVPMPAYPSLPIKAKQSSQLQAADPAPPAAVLPPAALSPATSASASVGAEQLPLHGQSMPESGGDDDDIQDTAMAETMAEREAVSSAPEEATTAAPLDEADEGGTTGDSEEEGDVLLLDEEPGDEPTVPTAVATEDDAFVNEERDAEVLEAAAPRARGERRRERHNQDSEGGGGFAGLIAGGLDLFADLFDLKKDENDTIKENKLTEESEGQQQPQQGQPQTSSSSGSGTSSRASESEEDVPPGAFADLLNRTVDFVRGVIGSGDRDGRMGGNKDKDRSSYTVTFDQPIREGADVSGLKEAIRSGVAETLSIEREHVTVDKVKESDPLSVTFTVSHNAPIQPPAPSTPTNNTEMAVIVVPSASAGDGSEAPGPTQGPARLNSTAISTRLSAGVSEPSSVLRASLSAFLPPSATMTISSSKVASQQPSSSFLPPSHPAQPHRSPDDGKRSRQAVQLSPGQETAASVAIAIGSVIAAVLLMLVLFLLLRRFQRHLWGKYAYESSEWSDQGEGTVPTDDKPLVCSCLFLNKRGGRRVGNDAGQQLDDDMTRPPKTDRHACSRSCTDPPTSPSQQTESTMLPLQASHQQQIVHGRYSASDRQARRAKLINEFRRFSSMSELLSPFDSPTPPHPSSFPLIKRSLSWSEGTTHRELLGRDDDDNDQRERVIPPPPLLLPRRRTIDKDSEKEASRHEGGRGEGGLGDTGSKDSNSKDVSAYLGCVTPASGSARAAGRGGHGHHG</sequence>
<evidence type="ECO:0000256" key="3">
    <source>
        <dbReference type="SAM" id="SignalP"/>
    </source>
</evidence>
<keyword evidence="2" id="KW-0472">Membrane</keyword>
<feature type="compositionally biased region" description="Acidic residues" evidence="1">
    <location>
        <begin position="480"/>
        <end position="506"/>
    </location>
</feature>
<feature type="compositionally biased region" description="Basic and acidic residues" evidence="1">
    <location>
        <begin position="226"/>
        <end position="253"/>
    </location>
</feature>
<accession>A0A0G4GB52</accession>
<evidence type="ECO:0000313" key="5">
    <source>
        <dbReference type="Proteomes" id="UP000041254"/>
    </source>
</evidence>
<feature type="compositionally biased region" description="Low complexity" evidence="1">
    <location>
        <begin position="799"/>
        <end position="814"/>
    </location>
</feature>
<feature type="signal peptide" evidence="3">
    <location>
        <begin position="1"/>
        <end position="20"/>
    </location>
</feature>
<feature type="compositionally biased region" description="Polar residues" evidence="1">
    <location>
        <begin position="141"/>
        <end position="154"/>
    </location>
</feature>
<proteinExistence type="predicted"/>
<feature type="compositionally biased region" description="Low complexity" evidence="1">
    <location>
        <begin position="196"/>
        <end position="206"/>
    </location>
</feature>
<feature type="compositionally biased region" description="Gly residues" evidence="1">
    <location>
        <begin position="325"/>
        <end position="340"/>
    </location>
</feature>
<feature type="region of interest" description="Disordered" evidence="1">
    <location>
        <begin position="799"/>
        <end position="839"/>
    </location>
</feature>
<feature type="compositionally biased region" description="Basic and acidic residues" evidence="1">
    <location>
        <begin position="538"/>
        <end position="550"/>
    </location>
</feature>
<reference evidence="4 5" key="1">
    <citation type="submission" date="2014-11" db="EMBL/GenBank/DDBJ databases">
        <authorList>
            <person name="Zhu J."/>
            <person name="Qi W."/>
            <person name="Song R."/>
        </authorList>
    </citation>
    <scope>NUCLEOTIDE SEQUENCE [LARGE SCALE GENOMIC DNA]</scope>
</reference>
<feature type="compositionally biased region" description="Basic and acidic residues" evidence="1">
    <location>
        <begin position="162"/>
        <end position="190"/>
    </location>
</feature>
<feature type="compositionally biased region" description="Low complexity" evidence="1">
    <location>
        <begin position="593"/>
        <end position="616"/>
    </location>
</feature>
<feature type="compositionally biased region" description="Basic and acidic residues" evidence="1">
    <location>
        <begin position="646"/>
        <end position="661"/>
    </location>
</feature>
<dbReference type="InParanoid" id="A0A0G4GB52"/>
<evidence type="ECO:0000256" key="1">
    <source>
        <dbReference type="SAM" id="MobiDB-lite"/>
    </source>
</evidence>
<dbReference type="Proteomes" id="UP000041254">
    <property type="component" value="Unassembled WGS sequence"/>
</dbReference>
<evidence type="ECO:0000256" key="2">
    <source>
        <dbReference type="SAM" id="Phobius"/>
    </source>
</evidence>
<feature type="region of interest" description="Disordered" evidence="1">
    <location>
        <begin position="642"/>
        <end position="665"/>
    </location>
</feature>
<protein>
    <submittedName>
        <fullName evidence="4">Uncharacterized protein</fullName>
    </submittedName>
</protein>
<feature type="compositionally biased region" description="Basic and acidic residues" evidence="1">
    <location>
        <begin position="267"/>
        <end position="277"/>
    </location>
</feature>
<keyword evidence="2" id="KW-1133">Transmembrane helix</keyword>
<feature type="region of interest" description="Disordered" evidence="1">
    <location>
        <begin position="93"/>
        <end position="299"/>
    </location>
</feature>
<evidence type="ECO:0000313" key="4">
    <source>
        <dbReference type="EMBL" id="CEM26376.1"/>
    </source>
</evidence>
<feature type="region of interest" description="Disordered" evidence="1">
    <location>
        <begin position="55"/>
        <end position="79"/>
    </location>
</feature>
<feature type="compositionally biased region" description="Low complexity" evidence="1">
    <location>
        <begin position="97"/>
        <end position="140"/>
    </location>
</feature>
<dbReference type="VEuPathDB" id="CryptoDB:Vbra_17381"/>